<proteinExistence type="predicted"/>
<dbReference type="KEGG" id="scn:Solca_2604"/>
<dbReference type="Proteomes" id="UP000007590">
    <property type="component" value="Chromosome"/>
</dbReference>
<dbReference type="SUPFAM" id="SSF103515">
    <property type="entry name" value="Autotransporter"/>
    <property type="match status" value="1"/>
</dbReference>
<dbReference type="STRING" id="929556.Solca_2604"/>
<evidence type="ECO:0000313" key="4">
    <source>
        <dbReference type="Proteomes" id="UP000007590"/>
    </source>
</evidence>
<dbReference type="Pfam" id="PF13568">
    <property type="entry name" value="OMP_b-brl_2"/>
    <property type="match status" value="1"/>
</dbReference>
<sequence length="209" mass="22196">MKKFYVLIASVMIAGAAMAQSPVKFGLKAGGNFANINTSVSGFGSSVSQSASSVTSFYVGGLATIPLGTKLSFQPELLLSSQGAKGESFDLDGNSYEGKSSTLYLNLPLMVRYNIVAGLHGELGPQVGFLLSAKDKFQGESFDSKDGYKSLDFGVNVGAEYQFPMGLFLNARYNWGLSNIAKGMEEAEDFGVSAKVTNRVLSLGLGFRF</sequence>
<name>H8KRQ7_SOLCM</name>
<gene>
    <name evidence="3" type="ordered locus">Solca_2604</name>
</gene>
<dbReference type="InterPro" id="IPR036709">
    <property type="entry name" value="Autotransporte_beta_dom_sf"/>
</dbReference>
<dbReference type="RefSeq" id="WP_014680865.1">
    <property type="nucleotide sequence ID" value="NC_017770.1"/>
</dbReference>
<dbReference type="OrthoDB" id="1150878at2"/>
<dbReference type="InterPro" id="IPR025665">
    <property type="entry name" value="Beta-barrel_OMP_2"/>
</dbReference>
<evidence type="ECO:0000313" key="3">
    <source>
        <dbReference type="EMBL" id="AFD07638.1"/>
    </source>
</evidence>
<keyword evidence="4" id="KW-1185">Reference proteome</keyword>
<evidence type="ECO:0000256" key="1">
    <source>
        <dbReference type="SAM" id="SignalP"/>
    </source>
</evidence>
<dbReference type="EMBL" id="CP003349">
    <property type="protein sequence ID" value="AFD07638.1"/>
    <property type="molecule type" value="Genomic_DNA"/>
</dbReference>
<protein>
    <recommendedName>
        <fullName evidence="2">Outer membrane protein beta-barrel domain-containing protein</fullName>
    </recommendedName>
</protein>
<feature type="domain" description="Outer membrane protein beta-barrel" evidence="2">
    <location>
        <begin position="19"/>
        <end position="180"/>
    </location>
</feature>
<dbReference type="AlphaFoldDB" id="H8KRQ7"/>
<keyword evidence="1" id="KW-0732">Signal</keyword>
<reference evidence="3" key="1">
    <citation type="submission" date="2012-02" db="EMBL/GenBank/DDBJ databases">
        <title>The complete genome of Solitalea canadensis DSM 3403.</title>
        <authorList>
            <consortium name="US DOE Joint Genome Institute (JGI-PGF)"/>
            <person name="Lucas S."/>
            <person name="Copeland A."/>
            <person name="Lapidus A."/>
            <person name="Glavina del Rio T."/>
            <person name="Dalin E."/>
            <person name="Tice H."/>
            <person name="Bruce D."/>
            <person name="Goodwin L."/>
            <person name="Pitluck S."/>
            <person name="Peters L."/>
            <person name="Ovchinnikova G."/>
            <person name="Lu M."/>
            <person name="Kyrpides N."/>
            <person name="Mavromatis K."/>
            <person name="Ivanova N."/>
            <person name="Brettin T."/>
            <person name="Detter J.C."/>
            <person name="Han C."/>
            <person name="Larimer F."/>
            <person name="Land M."/>
            <person name="Hauser L."/>
            <person name="Markowitz V."/>
            <person name="Cheng J.-F."/>
            <person name="Hugenholtz P."/>
            <person name="Woyke T."/>
            <person name="Wu D."/>
            <person name="Spring S."/>
            <person name="Schroeder M."/>
            <person name="Kopitz M."/>
            <person name="Brambilla E."/>
            <person name="Klenk H.-P."/>
            <person name="Eisen J.A."/>
        </authorList>
    </citation>
    <scope>NUCLEOTIDE SEQUENCE</scope>
    <source>
        <strain evidence="3">DSM 3403</strain>
    </source>
</reference>
<organism evidence="3 4">
    <name type="scientific">Solitalea canadensis (strain ATCC 29591 / DSM 3403 / JCM 21819 / LMG 8368 / NBRC 15130 / NCIMB 12057 / USAM 9D)</name>
    <name type="common">Flexibacter canadensis</name>
    <dbReference type="NCBI Taxonomy" id="929556"/>
    <lineage>
        <taxon>Bacteria</taxon>
        <taxon>Pseudomonadati</taxon>
        <taxon>Bacteroidota</taxon>
        <taxon>Sphingobacteriia</taxon>
        <taxon>Sphingobacteriales</taxon>
        <taxon>Sphingobacteriaceae</taxon>
        <taxon>Solitalea</taxon>
    </lineage>
</organism>
<dbReference type="eggNOG" id="COG3637">
    <property type="taxonomic scope" value="Bacteria"/>
</dbReference>
<feature type="chain" id="PRO_5003615232" description="Outer membrane protein beta-barrel domain-containing protein" evidence="1">
    <location>
        <begin position="20"/>
        <end position="209"/>
    </location>
</feature>
<feature type="signal peptide" evidence="1">
    <location>
        <begin position="1"/>
        <end position="19"/>
    </location>
</feature>
<accession>H8KRQ7</accession>
<evidence type="ECO:0000259" key="2">
    <source>
        <dbReference type="Pfam" id="PF13568"/>
    </source>
</evidence>
<dbReference type="HOGENOM" id="CLU_082049_4_0_10"/>